<organism evidence="1 2">
    <name type="scientific">Bacillus cereus</name>
    <dbReference type="NCBI Taxonomy" id="1396"/>
    <lineage>
        <taxon>Bacteria</taxon>
        <taxon>Bacillati</taxon>
        <taxon>Bacillota</taxon>
        <taxon>Bacilli</taxon>
        <taxon>Bacillales</taxon>
        <taxon>Bacillaceae</taxon>
        <taxon>Bacillus</taxon>
        <taxon>Bacillus cereus group</taxon>
    </lineage>
</organism>
<name>A0A2A8LII5_BACCE</name>
<accession>A0A2A8LII5</accession>
<gene>
    <name evidence="1" type="ORF">CN491_25105</name>
</gene>
<proteinExistence type="predicted"/>
<sequence>MHFNGFKLLYVFYAIIEQVLLKIKKRHLKVPFSDLNHLNFNNICWTPIQILFYHVKLFYSLRNKIQIYVLFFIKFGDENALA</sequence>
<dbReference type="AlphaFoldDB" id="A0A2A8LII5"/>
<comment type="caution">
    <text evidence="1">The sequence shown here is derived from an EMBL/GenBank/DDBJ whole genome shotgun (WGS) entry which is preliminary data.</text>
</comment>
<dbReference type="EMBL" id="NTZF01000038">
    <property type="protein sequence ID" value="PES90365.1"/>
    <property type="molecule type" value="Genomic_DNA"/>
</dbReference>
<dbReference type="Proteomes" id="UP000220900">
    <property type="component" value="Unassembled WGS sequence"/>
</dbReference>
<evidence type="ECO:0000313" key="2">
    <source>
        <dbReference type="Proteomes" id="UP000220900"/>
    </source>
</evidence>
<reference evidence="1 2" key="1">
    <citation type="submission" date="2017-09" db="EMBL/GenBank/DDBJ databases">
        <title>Large-scale bioinformatics analysis of Bacillus genomes uncovers conserved roles of natural products in bacterial physiology.</title>
        <authorList>
            <consortium name="Agbiome Team Llc"/>
            <person name="Bleich R.M."/>
            <person name="Grubbs K.J."/>
            <person name="Santa Maria K.C."/>
            <person name="Allen S.E."/>
            <person name="Farag S."/>
            <person name="Shank E.A."/>
            <person name="Bowers A."/>
        </authorList>
    </citation>
    <scope>NUCLEOTIDE SEQUENCE [LARGE SCALE GENOMIC DNA]</scope>
    <source>
        <strain evidence="1 2">AFS002368</strain>
    </source>
</reference>
<evidence type="ECO:0000313" key="1">
    <source>
        <dbReference type="EMBL" id="PES90365.1"/>
    </source>
</evidence>
<protein>
    <submittedName>
        <fullName evidence="1">Uncharacterized protein</fullName>
    </submittedName>
</protein>